<dbReference type="SFLD" id="SFLDG01129">
    <property type="entry name" value="C1.5:_HAD__Beta-PGM__Phosphata"/>
    <property type="match status" value="1"/>
</dbReference>
<dbReference type="Pfam" id="PF13419">
    <property type="entry name" value="HAD_2"/>
    <property type="match status" value="1"/>
</dbReference>
<dbReference type="PRINTS" id="PR00413">
    <property type="entry name" value="HADHALOGNASE"/>
</dbReference>
<organism evidence="1 2">
    <name type="scientific">Christensenella tenuis</name>
    <dbReference type="NCBI Taxonomy" id="2763033"/>
    <lineage>
        <taxon>Bacteria</taxon>
        <taxon>Bacillati</taxon>
        <taxon>Bacillota</taxon>
        <taxon>Clostridia</taxon>
        <taxon>Christensenellales</taxon>
        <taxon>Christensenellaceae</taxon>
        <taxon>Christensenella</taxon>
    </lineage>
</organism>
<accession>A0ABR7EFK1</accession>
<reference evidence="1 2" key="1">
    <citation type="submission" date="2020-08" db="EMBL/GenBank/DDBJ databases">
        <title>Genome public.</title>
        <authorList>
            <person name="Liu C."/>
            <person name="Sun Q."/>
        </authorList>
    </citation>
    <scope>NUCLEOTIDE SEQUENCE [LARGE SCALE GENOMIC DNA]</scope>
    <source>
        <strain evidence="1 2">NSJ-35</strain>
    </source>
</reference>
<keyword evidence="1" id="KW-0378">Hydrolase</keyword>
<evidence type="ECO:0000313" key="1">
    <source>
        <dbReference type="EMBL" id="MBC5648536.1"/>
    </source>
</evidence>
<dbReference type="SUPFAM" id="SSF56784">
    <property type="entry name" value="HAD-like"/>
    <property type="match status" value="1"/>
</dbReference>
<dbReference type="InterPro" id="IPR036412">
    <property type="entry name" value="HAD-like_sf"/>
</dbReference>
<sequence length="232" mass="26233">MSQKAQNIRFITMQKKYEAVLFDLDGTLVDSFAFHSEVTYRFLTNQGFQVDREQVKRNIGNTIEHVLNGCHIPGECQPGIIREFDAYYVTHAADLLEQVVFEPSGLKLVKRLKNAGIKTGIVTNSKQALVEEIIRRNHAEALFDIASGAETDSINKESRCKDVLTALRAAADRTLYVGDTKYDVRLAGKCGMDVCILCHEFGWEKDYAALQEMYHPEYMADSLAKIVELVLY</sequence>
<dbReference type="PANTHER" id="PTHR43434:SF1">
    <property type="entry name" value="PHOSPHOGLYCOLATE PHOSPHATASE"/>
    <property type="match status" value="1"/>
</dbReference>
<comment type="caution">
    <text evidence="1">The sequence shown here is derived from an EMBL/GenBank/DDBJ whole genome shotgun (WGS) entry which is preliminary data.</text>
</comment>
<proteinExistence type="predicted"/>
<dbReference type="Proteomes" id="UP000606889">
    <property type="component" value="Unassembled WGS sequence"/>
</dbReference>
<dbReference type="GO" id="GO:0016787">
    <property type="term" value="F:hydrolase activity"/>
    <property type="evidence" value="ECO:0007669"/>
    <property type="project" value="UniProtKB-KW"/>
</dbReference>
<gene>
    <name evidence="1" type="ORF">H8S18_09325</name>
</gene>
<dbReference type="Gene3D" id="3.40.50.1000">
    <property type="entry name" value="HAD superfamily/HAD-like"/>
    <property type="match status" value="1"/>
</dbReference>
<protein>
    <submittedName>
        <fullName evidence="1">HAD family hydrolase</fullName>
    </submittedName>
</protein>
<dbReference type="RefSeq" id="WP_186858035.1">
    <property type="nucleotide sequence ID" value="NZ_JACOON010000004.1"/>
</dbReference>
<dbReference type="PANTHER" id="PTHR43434">
    <property type="entry name" value="PHOSPHOGLYCOLATE PHOSPHATASE"/>
    <property type="match status" value="1"/>
</dbReference>
<dbReference type="InterPro" id="IPR023198">
    <property type="entry name" value="PGP-like_dom2"/>
</dbReference>
<dbReference type="InterPro" id="IPR050155">
    <property type="entry name" value="HAD-like_hydrolase_sf"/>
</dbReference>
<evidence type="ECO:0000313" key="2">
    <source>
        <dbReference type="Proteomes" id="UP000606889"/>
    </source>
</evidence>
<dbReference type="EMBL" id="JACOON010000004">
    <property type="protein sequence ID" value="MBC5648536.1"/>
    <property type="molecule type" value="Genomic_DNA"/>
</dbReference>
<dbReference type="SFLD" id="SFLDS00003">
    <property type="entry name" value="Haloacid_Dehalogenase"/>
    <property type="match status" value="1"/>
</dbReference>
<dbReference type="Gene3D" id="1.10.150.240">
    <property type="entry name" value="Putative phosphatase, domain 2"/>
    <property type="match status" value="1"/>
</dbReference>
<name>A0ABR7EFK1_9FIRM</name>
<dbReference type="InterPro" id="IPR006439">
    <property type="entry name" value="HAD-SF_hydro_IA"/>
</dbReference>
<dbReference type="InterPro" id="IPR023214">
    <property type="entry name" value="HAD_sf"/>
</dbReference>
<keyword evidence="2" id="KW-1185">Reference proteome</keyword>
<dbReference type="InterPro" id="IPR041492">
    <property type="entry name" value="HAD_2"/>
</dbReference>